<evidence type="ECO:0000313" key="3">
    <source>
        <dbReference type="Proteomes" id="UP000438429"/>
    </source>
</evidence>
<evidence type="ECO:0000256" key="1">
    <source>
        <dbReference type="SAM" id="MobiDB-lite"/>
    </source>
</evidence>
<sequence>MFSRCNAADANGDDVTVTRQHAPPPCSSSSSSLLCDFHLRTFRMPKCMKTSRAKDGGLANGGLGPARDEHRRLAEDRPNTGLHHERHRPAASVK</sequence>
<feature type="compositionally biased region" description="Basic residues" evidence="1">
    <location>
        <begin position="84"/>
        <end position="94"/>
    </location>
</feature>
<dbReference type="EMBL" id="VEVO01000002">
    <property type="protein sequence ID" value="KAF0046194.1"/>
    <property type="molecule type" value="Genomic_DNA"/>
</dbReference>
<feature type="region of interest" description="Disordered" evidence="1">
    <location>
        <begin position="48"/>
        <end position="94"/>
    </location>
</feature>
<dbReference type="Proteomes" id="UP000438429">
    <property type="component" value="Unassembled WGS sequence"/>
</dbReference>
<feature type="region of interest" description="Disordered" evidence="1">
    <location>
        <begin position="1"/>
        <end position="32"/>
    </location>
</feature>
<reference evidence="2 3" key="1">
    <citation type="submission" date="2019-06" db="EMBL/GenBank/DDBJ databases">
        <title>Draft genomes of female and male turbot (Scophthalmus maximus).</title>
        <authorList>
            <person name="Xu H."/>
            <person name="Xu X.-W."/>
            <person name="Shao C."/>
            <person name="Chen S."/>
        </authorList>
    </citation>
    <scope>NUCLEOTIDE SEQUENCE [LARGE SCALE GENOMIC DNA]</scope>
    <source>
        <strain evidence="2">Ysfricsl-2016a</strain>
        <tissue evidence="2">Blood</tissue>
    </source>
</reference>
<feature type="compositionally biased region" description="Basic and acidic residues" evidence="1">
    <location>
        <begin position="66"/>
        <end position="78"/>
    </location>
</feature>
<gene>
    <name evidence="2" type="ORF">F2P81_002723</name>
</gene>
<accession>A0A6A4TSH9</accession>
<protein>
    <submittedName>
        <fullName evidence="2">Uncharacterized protein</fullName>
    </submittedName>
</protein>
<organism evidence="2 3">
    <name type="scientific">Scophthalmus maximus</name>
    <name type="common">Turbot</name>
    <name type="synonym">Psetta maxima</name>
    <dbReference type="NCBI Taxonomy" id="52904"/>
    <lineage>
        <taxon>Eukaryota</taxon>
        <taxon>Metazoa</taxon>
        <taxon>Chordata</taxon>
        <taxon>Craniata</taxon>
        <taxon>Vertebrata</taxon>
        <taxon>Euteleostomi</taxon>
        <taxon>Actinopterygii</taxon>
        <taxon>Neopterygii</taxon>
        <taxon>Teleostei</taxon>
        <taxon>Neoteleostei</taxon>
        <taxon>Acanthomorphata</taxon>
        <taxon>Carangaria</taxon>
        <taxon>Pleuronectiformes</taxon>
        <taxon>Pleuronectoidei</taxon>
        <taxon>Scophthalmidae</taxon>
        <taxon>Scophthalmus</taxon>
    </lineage>
</organism>
<comment type="caution">
    <text evidence="2">The sequence shown here is derived from an EMBL/GenBank/DDBJ whole genome shotgun (WGS) entry which is preliminary data.</text>
</comment>
<proteinExistence type="predicted"/>
<name>A0A6A4TSH9_SCOMX</name>
<dbReference type="AlphaFoldDB" id="A0A6A4TSH9"/>
<evidence type="ECO:0000313" key="2">
    <source>
        <dbReference type="EMBL" id="KAF0046194.1"/>
    </source>
</evidence>